<gene>
    <name evidence="1" type="ORF">PSYICH_LOCUS3025</name>
</gene>
<dbReference type="Proteomes" id="UP001153636">
    <property type="component" value="Chromosome 12"/>
</dbReference>
<dbReference type="OrthoDB" id="6712302at2759"/>
<evidence type="ECO:0000313" key="1">
    <source>
        <dbReference type="EMBL" id="CAH1102355.1"/>
    </source>
</evidence>
<accession>A0A9P0CM59</accession>
<keyword evidence="2" id="KW-1185">Reference proteome</keyword>
<sequence length="259" mass="29944">MNCTPMKLYSRKDGTKSNFKEQCRKCCEETDYHSSKNYGYSLSFVRKLLEDPREYPKISVKTIKLPENAICYNSGCSLDKWSKKKPRLKSANKKGPHNNAEVLDENAYDITEILDSLGNLDTTKEDSNSFEMNSDIEELWRKSQNKEESYQVENKKHHKLSKKHMKRKLKKCIKFSFSKPPSPQTEQVIRIDISSTISVNTLKKTEQPTGSVNKSALKIKRDNHNMIPPSERQEHEEHNFVICCSQLPVERKAAIAIMP</sequence>
<name>A0A9P0CM59_9CUCU</name>
<organism evidence="1 2">
    <name type="scientific">Psylliodes chrysocephalus</name>
    <dbReference type="NCBI Taxonomy" id="3402493"/>
    <lineage>
        <taxon>Eukaryota</taxon>
        <taxon>Metazoa</taxon>
        <taxon>Ecdysozoa</taxon>
        <taxon>Arthropoda</taxon>
        <taxon>Hexapoda</taxon>
        <taxon>Insecta</taxon>
        <taxon>Pterygota</taxon>
        <taxon>Neoptera</taxon>
        <taxon>Endopterygota</taxon>
        <taxon>Coleoptera</taxon>
        <taxon>Polyphaga</taxon>
        <taxon>Cucujiformia</taxon>
        <taxon>Chrysomeloidea</taxon>
        <taxon>Chrysomelidae</taxon>
        <taxon>Galerucinae</taxon>
        <taxon>Alticini</taxon>
        <taxon>Psylliodes</taxon>
    </lineage>
</organism>
<dbReference type="EMBL" id="OV651824">
    <property type="protein sequence ID" value="CAH1102355.1"/>
    <property type="molecule type" value="Genomic_DNA"/>
</dbReference>
<proteinExistence type="predicted"/>
<reference evidence="1" key="1">
    <citation type="submission" date="2022-01" db="EMBL/GenBank/DDBJ databases">
        <authorList>
            <person name="King R."/>
        </authorList>
    </citation>
    <scope>NUCLEOTIDE SEQUENCE</scope>
</reference>
<protein>
    <submittedName>
        <fullName evidence="1">Uncharacterized protein</fullName>
    </submittedName>
</protein>
<evidence type="ECO:0000313" key="2">
    <source>
        <dbReference type="Proteomes" id="UP001153636"/>
    </source>
</evidence>
<dbReference type="AlphaFoldDB" id="A0A9P0CM59"/>